<evidence type="ECO:0008006" key="4">
    <source>
        <dbReference type="Google" id="ProtNLM"/>
    </source>
</evidence>
<dbReference type="RefSeq" id="WP_169626518.1">
    <property type="nucleotide sequence ID" value="NZ_JABBNT010000005.1"/>
</dbReference>
<evidence type="ECO:0000313" key="2">
    <source>
        <dbReference type="EMBL" id="NMM46132.1"/>
    </source>
</evidence>
<reference evidence="2 3" key="1">
    <citation type="submission" date="2020-04" db="EMBL/GenBank/DDBJ databases">
        <title>Rhodospirillaceae bacterium KN72 isolated from deep sea.</title>
        <authorList>
            <person name="Zhang D.-C."/>
        </authorList>
    </citation>
    <scope>NUCLEOTIDE SEQUENCE [LARGE SCALE GENOMIC DNA]</scope>
    <source>
        <strain evidence="2 3">KN72</strain>
    </source>
</reference>
<dbReference type="AlphaFoldDB" id="A0A7Y0HHQ8"/>
<gene>
    <name evidence="2" type="ORF">HH303_16690</name>
</gene>
<dbReference type="EMBL" id="JABBNT010000005">
    <property type="protein sequence ID" value="NMM46132.1"/>
    <property type="molecule type" value="Genomic_DNA"/>
</dbReference>
<feature type="transmembrane region" description="Helical" evidence="1">
    <location>
        <begin position="26"/>
        <end position="45"/>
    </location>
</feature>
<keyword evidence="1" id="KW-1133">Transmembrane helix</keyword>
<evidence type="ECO:0000313" key="3">
    <source>
        <dbReference type="Proteomes" id="UP000539372"/>
    </source>
</evidence>
<comment type="caution">
    <text evidence="2">The sequence shown here is derived from an EMBL/GenBank/DDBJ whole genome shotgun (WGS) entry which is preliminary data.</text>
</comment>
<name>A0A7Y0HHQ8_9PROT</name>
<keyword evidence="1" id="KW-0812">Transmembrane</keyword>
<protein>
    <recommendedName>
        <fullName evidence="4">Aa3-type cytochrome c oxidase subunit IV</fullName>
    </recommendedName>
</protein>
<keyword evidence="3" id="KW-1185">Reference proteome</keyword>
<evidence type="ECO:0000256" key="1">
    <source>
        <dbReference type="SAM" id="Phobius"/>
    </source>
</evidence>
<sequence length="47" mass="5071">MHSEPDMEFTKASPQFTQTWGGVKRLITIGAIGVIIVLGLMALTLTP</sequence>
<accession>A0A7Y0HHQ8</accession>
<dbReference type="Proteomes" id="UP000539372">
    <property type="component" value="Unassembled WGS sequence"/>
</dbReference>
<keyword evidence="1" id="KW-0472">Membrane</keyword>
<proteinExistence type="predicted"/>
<organism evidence="2 3">
    <name type="scientific">Pacificispira spongiicola</name>
    <dbReference type="NCBI Taxonomy" id="2729598"/>
    <lineage>
        <taxon>Bacteria</taxon>
        <taxon>Pseudomonadati</taxon>
        <taxon>Pseudomonadota</taxon>
        <taxon>Alphaproteobacteria</taxon>
        <taxon>Rhodospirillales</taxon>
        <taxon>Rhodospirillaceae</taxon>
        <taxon>Pacificispira</taxon>
    </lineage>
</organism>